<reference evidence="3 4" key="1">
    <citation type="submission" date="2019-02" db="EMBL/GenBank/DDBJ databases">
        <authorList>
            <consortium name="Pathogen Informatics"/>
        </authorList>
    </citation>
    <scope>NUCLEOTIDE SEQUENCE [LARGE SCALE GENOMIC DNA]</scope>
    <source>
        <strain evidence="3 4">3012STDY7078512</strain>
    </source>
</reference>
<dbReference type="PANTHER" id="PTHR41287:SF1">
    <property type="entry name" value="PROTEIN YMFN"/>
    <property type="match status" value="1"/>
</dbReference>
<dbReference type="Pfam" id="PF20441">
    <property type="entry name" value="TerL_nuclease"/>
    <property type="match status" value="1"/>
</dbReference>
<evidence type="ECO:0000259" key="2">
    <source>
        <dbReference type="Pfam" id="PF20441"/>
    </source>
</evidence>
<dbReference type="Proteomes" id="UP000396835">
    <property type="component" value="Unassembled WGS sequence"/>
</dbReference>
<dbReference type="PANTHER" id="PTHR41287">
    <property type="match status" value="1"/>
</dbReference>
<dbReference type="OrthoDB" id="9760250at2"/>
<organism evidence="3 4">
    <name type="scientific">Prevotella heparinolytica</name>
    <dbReference type="NCBI Taxonomy" id="28113"/>
    <lineage>
        <taxon>Bacteria</taxon>
        <taxon>Pseudomonadati</taxon>
        <taxon>Bacteroidota</taxon>
        <taxon>Bacteroidia</taxon>
        <taxon>Bacteroidales</taxon>
        <taxon>Bacteroidaceae</taxon>
        <taxon>Bacteroides</taxon>
    </lineage>
</organism>
<dbReference type="InterPro" id="IPR046462">
    <property type="entry name" value="TerL_nuclease"/>
</dbReference>
<evidence type="ECO:0000259" key="1">
    <source>
        <dbReference type="Pfam" id="PF03354"/>
    </source>
</evidence>
<gene>
    <name evidence="3" type="ORF">NCTC7812_01936</name>
</gene>
<evidence type="ECO:0000313" key="4">
    <source>
        <dbReference type="Proteomes" id="UP000396835"/>
    </source>
</evidence>
<protein>
    <submittedName>
        <fullName evidence="3">Putative phage terminase large subunit</fullName>
    </submittedName>
</protein>
<sequence length="566" mass="65152">MLERSDLIRLKEDTANRLMQVDVEAYGLDNADPRLNVYLRSVIDHPDDHNIYELLSILRFFRLLDAYIFKPEEVKKFIVFYEYLKFSGLKGRTRYKLTPIQAFQFANILGFYRTEEKRLCREALLFVPRKYSKTTSVASLAIYDLLFGDANAQSYVAANSYDQAQVCFGEIKNILKSLDRKLRHFKINREQVFNKRKGRTSFARCLASNPDKLDGLNASTVIVDEYSQATSAELKNVLTSSMGARVNPLTVVITTASDKLESPFVDMLNSYKAVLRGEQDNDSIFAHIFEPDVDDAEDDPHTWAKVQPHLGITVQSDYYAMEYEKARMTAADMMTFRTKLLNIFVQNSATAWFTASETEQLCKDVDLTKAHNRPDTMVSVDLSVRDDFSAVAYTVYSELLRSFHTHIDYYFPEKALAEHPNRELYQKWAEQGYLALVPGEVIDYRYIAGDILERNKHLRILSIGYDPYKSLEFVNIMAASGAKNVLVPVKQTYGTFTSPVESFELAARTGKASFNRNPINWYCFGNAVMDEDRLENKKPIKRSQREKIDGVITTLMNFYLFNNYER</sequence>
<dbReference type="InterPro" id="IPR027417">
    <property type="entry name" value="P-loop_NTPase"/>
</dbReference>
<dbReference type="Pfam" id="PF03354">
    <property type="entry name" value="TerL_ATPase"/>
    <property type="match status" value="1"/>
</dbReference>
<dbReference type="Gene3D" id="3.40.50.300">
    <property type="entry name" value="P-loop containing nucleotide triphosphate hydrolases"/>
    <property type="match status" value="1"/>
</dbReference>
<proteinExistence type="predicted"/>
<accession>A0A449I4N1</accession>
<feature type="domain" description="Terminase large subunit-like ATPase" evidence="1">
    <location>
        <begin position="100"/>
        <end position="272"/>
    </location>
</feature>
<dbReference type="InterPro" id="IPR005021">
    <property type="entry name" value="Terminase_largesu-like"/>
</dbReference>
<evidence type="ECO:0000313" key="3">
    <source>
        <dbReference type="EMBL" id="VFB14384.1"/>
    </source>
</evidence>
<dbReference type="RefSeq" id="WP_131752387.1">
    <property type="nucleotide sequence ID" value="NZ_CAACYH010000004.1"/>
</dbReference>
<name>A0A449I4N1_9BACE</name>
<dbReference type="GO" id="GO:0004519">
    <property type="term" value="F:endonuclease activity"/>
    <property type="evidence" value="ECO:0007669"/>
    <property type="project" value="InterPro"/>
</dbReference>
<dbReference type="EMBL" id="CAACYH010000004">
    <property type="protein sequence ID" value="VFB14384.1"/>
    <property type="molecule type" value="Genomic_DNA"/>
</dbReference>
<dbReference type="InterPro" id="IPR046461">
    <property type="entry name" value="TerL_ATPase"/>
</dbReference>
<feature type="domain" description="Terminase large subunit-like endonuclease" evidence="2">
    <location>
        <begin position="279"/>
        <end position="562"/>
    </location>
</feature>
<dbReference type="AlphaFoldDB" id="A0A449I4N1"/>